<dbReference type="EMBL" id="CADEAL010004095">
    <property type="protein sequence ID" value="CAB1451639.1"/>
    <property type="molecule type" value="Genomic_DNA"/>
</dbReference>
<organism evidence="1 2">
    <name type="scientific">Pleuronectes platessa</name>
    <name type="common">European plaice</name>
    <dbReference type="NCBI Taxonomy" id="8262"/>
    <lineage>
        <taxon>Eukaryota</taxon>
        <taxon>Metazoa</taxon>
        <taxon>Chordata</taxon>
        <taxon>Craniata</taxon>
        <taxon>Vertebrata</taxon>
        <taxon>Euteleostomi</taxon>
        <taxon>Actinopterygii</taxon>
        <taxon>Neopterygii</taxon>
        <taxon>Teleostei</taxon>
        <taxon>Neoteleostei</taxon>
        <taxon>Acanthomorphata</taxon>
        <taxon>Carangaria</taxon>
        <taxon>Pleuronectiformes</taxon>
        <taxon>Pleuronectoidei</taxon>
        <taxon>Pleuronectidae</taxon>
        <taxon>Pleuronectes</taxon>
    </lineage>
</organism>
<proteinExistence type="predicted"/>
<accession>A0A9N7VK48</accession>
<gene>
    <name evidence="1" type="ORF">PLEPLA_LOCUS39365</name>
</gene>
<reference evidence="1" key="1">
    <citation type="submission" date="2020-03" db="EMBL/GenBank/DDBJ databases">
        <authorList>
            <person name="Weist P."/>
        </authorList>
    </citation>
    <scope>NUCLEOTIDE SEQUENCE</scope>
</reference>
<evidence type="ECO:0000313" key="1">
    <source>
        <dbReference type="EMBL" id="CAB1451639.1"/>
    </source>
</evidence>
<sequence>MTGSEHRTVCLALLDRQRDQMVGSRGSFKSRPGNRERTWDVMFVEVRQKMGTMETPSFETNLLDGREKSCAAASDTLAGLRWLQEENLDATARRFPAPLE</sequence>
<name>A0A9N7VK48_PLEPL</name>
<protein>
    <submittedName>
        <fullName evidence="1">Uncharacterized protein</fullName>
    </submittedName>
</protein>
<evidence type="ECO:0000313" key="2">
    <source>
        <dbReference type="Proteomes" id="UP001153269"/>
    </source>
</evidence>
<dbReference type="AlphaFoldDB" id="A0A9N7VK48"/>
<comment type="caution">
    <text evidence="1">The sequence shown here is derived from an EMBL/GenBank/DDBJ whole genome shotgun (WGS) entry which is preliminary data.</text>
</comment>
<dbReference type="Proteomes" id="UP001153269">
    <property type="component" value="Unassembled WGS sequence"/>
</dbReference>
<keyword evidence="2" id="KW-1185">Reference proteome</keyword>